<protein>
    <submittedName>
        <fullName evidence="1">Uncharacterized protein</fullName>
    </submittedName>
</protein>
<name>A0A2H5QJ63_CITUN</name>
<reference evidence="1 2" key="1">
    <citation type="journal article" date="2017" name="Front. Genet.">
        <title>Draft sequencing of the heterozygous diploid genome of Satsuma (Citrus unshiu Marc.) using a hybrid assembly approach.</title>
        <authorList>
            <person name="Shimizu T."/>
            <person name="Tanizawa Y."/>
            <person name="Mochizuki T."/>
            <person name="Nagasaki H."/>
            <person name="Yoshioka T."/>
            <person name="Toyoda A."/>
            <person name="Fujiyama A."/>
            <person name="Kaminuma E."/>
            <person name="Nakamura Y."/>
        </authorList>
    </citation>
    <scope>NUCLEOTIDE SEQUENCE [LARGE SCALE GENOMIC DNA]</scope>
    <source>
        <strain evidence="2">cv. Miyagawa wase</strain>
    </source>
</reference>
<keyword evidence="2" id="KW-1185">Reference proteome</keyword>
<evidence type="ECO:0000313" key="2">
    <source>
        <dbReference type="Proteomes" id="UP000236630"/>
    </source>
</evidence>
<accession>A0A2H5QJ63</accession>
<organism evidence="1 2">
    <name type="scientific">Citrus unshiu</name>
    <name type="common">Satsuma mandarin</name>
    <name type="synonym">Citrus nobilis var. unshiu</name>
    <dbReference type="NCBI Taxonomy" id="55188"/>
    <lineage>
        <taxon>Eukaryota</taxon>
        <taxon>Viridiplantae</taxon>
        <taxon>Streptophyta</taxon>
        <taxon>Embryophyta</taxon>
        <taxon>Tracheophyta</taxon>
        <taxon>Spermatophyta</taxon>
        <taxon>Magnoliopsida</taxon>
        <taxon>eudicotyledons</taxon>
        <taxon>Gunneridae</taxon>
        <taxon>Pentapetalae</taxon>
        <taxon>rosids</taxon>
        <taxon>malvids</taxon>
        <taxon>Sapindales</taxon>
        <taxon>Rutaceae</taxon>
        <taxon>Aurantioideae</taxon>
        <taxon>Citrus</taxon>
    </lineage>
</organism>
<proteinExistence type="predicted"/>
<dbReference type="EMBL" id="BDQV01000420">
    <property type="protein sequence ID" value="GAY64671.1"/>
    <property type="molecule type" value="Genomic_DNA"/>
</dbReference>
<comment type="caution">
    <text evidence="1">The sequence shown here is derived from an EMBL/GenBank/DDBJ whole genome shotgun (WGS) entry which is preliminary data.</text>
</comment>
<sequence>METFSGKKLANEIFHGEMTLKRWVSDLLPNLVMGVVDANLLSREDKHFMTKEQCMSFVLKFGYGVYCGITKADDQCKGNGNETPKSIESICCNEHHDYRKI</sequence>
<dbReference type="AlphaFoldDB" id="A0A2H5QJ63"/>
<dbReference type="Proteomes" id="UP000236630">
    <property type="component" value="Unassembled WGS sequence"/>
</dbReference>
<evidence type="ECO:0000313" key="1">
    <source>
        <dbReference type="EMBL" id="GAY64671.1"/>
    </source>
</evidence>
<gene>
    <name evidence="1" type="ORF">CUMW_235230</name>
</gene>